<dbReference type="AlphaFoldDB" id="A0A9X1ZP94"/>
<keyword evidence="1" id="KW-0472">Membrane</keyword>
<keyword evidence="1" id="KW-1133">Transmembrane helix</keyword>
<keyword evidence="1" id="KW-0812">Transmembrane</keyword>
<keyword evidence="3" id="KW-1185">Reference proteome</keyword>
<name>A0A9X1ZP94_9FLAO</name>
<dbReference type="Proteomes" id="UP001139521">
    <property type="component" value="Unassembled WGS sequence"/>
</dbReference>
<evidence type="ECO:0000313" key="3">
    <source>
        <dbReference type="Proteomes" id="UP001139521"/>
    </source>
</evidence>
<evidence type="ECO:0000256" key="1">
    <source>
        <dbReference type="SAM" id="Phobius"/>
    </source>
</evidence>
<keyword evidence="2" id="KW-0449">Lipoprotein</keyword>
<dbReference type="EMBL" id="JAKHSK010000001">
    <property type="protein sequence ID" value="MCL6216790.1"/>
    <property type="molecule type" value="Genomic_DNA"/>
</dbReference>
<dbReference type="InterPro" id="IPR024422">
    <property type="entry name" value="Protein_unknown_function_OB"/>
</dbReference>
<proteinExistence type="predicted"/>
<gene>
    <name evidence="2" type="ORF">L1967_00645</name>
</gene>
<accession>A0A9X1ZP94</accession>
<dbReference type="RefSeq" id="WP_249599783.1">
    <property type="nucleotide sequence ID" value="NZ_JAKHSK010000001.1"/>
</dbReference>
<evidence type="ECO:0000313" key="2">
    <source>
        <dbReference type="EMBL" id="MCL6216790.1"/>
    </source>
</evidence>
<organism evidence="2 3">
    <name type="scientific">Zunongwangia pacifica</name>
    <dbReference type="NCBI Taxonomy" id="2911062"/>
    <lineage>
        <taxon>Bacteria</taxon>
        <taxon>Pseudomonadati</taxon>
        <taxon>Bacteroidota</taxon>
        <taxon>Flavobacteriia</taxon>
        <taxon>Flavobacteriales</taxon>
        <taxon>Flavobacteriaceae</taxon>
        <taxon>Zunongwangia</taxon>
    </lineage>
</organism>
<dbReference type="Pfam" id="PF12869">
    <property type="entry name" value="tRNA_anti-like"/>
    <property type="match status" value="1"/>
</dbReference>
<protein>
    <submittedName>
        <fullName evidence="2">OB-fold putative lipoprotein</fullName>
    </submittedName>
</protein>
<reference evidence="2" key="1">
    <citation type="submission" date="2022-01" db="EMBL/GenBank/DDBJ databases">
        <title>Genome sequencing of Zunongwangia sp. M21534 genome.</title>
        <authorList>
            <person name="Chen Y."/>
            <person name="Dong C."/>
            <person name="Shao Z."/>
        </authorList>
    </citation>
    <scope>NUCLEOTIDE SEQUENCE</scope>
    <source>
        <strain evidence="2">MCCC M21534</strain>
    </source>
</reference>
<comment type="caution">
    <text evidence="2">The sequence shown here is derived from an EMBL/GenBank/DDBJ whole genome shotgun (WGS) entry which is preliminary data.</text>
</comment>
<feature type="transmembrane region" description="Helical" evidence="1">
    <location>
        <begin position="12"/>
        <end position="32"/>
    </location>
</feature>
<sequence length="150" mass="16417">MSLKKRKKIGYSIAIALGILLLLAATISIWMFNKPHRNVILEKPSISISAQQLIDDFSTNEEQANKRYLDQLIAVEGILQKIDSSNGVRVLSVGYPDASTSVTCNLNPSSNKASLQLKIGDKIQIKGICTGFLLDVVLIDASIIPSNYEK</sequence>